<proteinExistence type="predicted"/>
<accession>A0A0D0B6R7</accession>
<name>A0A0D0B6R7_9AGAR</name>
<dbReference type="EMBL" id="KN834781">
    <property type="protein sequence ID" value="KIK59125.1"/>
    <property type="molecule type" value="Genomic_DNA"/>
</dbReference>
<evidence type="ECO:0000313" key="2">
    <source>
        <dbReference type="Proteomes" id="UP000053593"/>
    </source>
</evidence>
<dbReference type="HOGENOM" id="CLU_044484_0_0_1"/>
<dbReference type="AlphaFoldDB" id="A0A0D0B6R7"/>
<evidence type="ECO:0000313" key="1">
    <source>
        <dbReference type="EMBL" id="KIK59125.1"/>
    </source>
</evidence>
<gene>
    <name evidence="1" type="ORF">GYMLUDRAFT_146833</name>
</gene>
<dbReference type="OrthoDB" id="2752996at2759"/>
<dbReference type="Proteomes" id="UP000053593">
    <property type="component" value="Unassembled WGS sequence"/>
</dbReference>
<protein>
    <recommendedName>
        <fullName evidence="3">Reverse transcriptase zinc-binding domain-containing protein</fullName>
    </recommendedName>
</protein>
<feature type="non-terminal residue" evidence="1">
    <location>
        <position position="237"/>
    </location>
</feature>
<keyword evidence="2" id="KW-1185">Reference proteome</keyword>
<sequence length="237" mass="27901">LKGVRLSDLTQSLAYSKIMESHQVKPQKETEKMLQSVKAAVSRHNHKTPPTQQIWLAVRSPNLHRRVKEFLFELMHGVQWIGNRWKHINGYESWAMCQQCNELENMEHILISCQQPHQSLIWKLASSIWPKEYGPWPDISLGTIPGCSLLQFHDERHNILPEAQRLFTILVTEAAHLIWKLRCEIVIDCNGKNISVTEAYNRFKSVINEWLQHDIRQTNQFRWKHRAISKSLVKLTW</sequence>
<feature type="non-terminal residue" evidence="1">
    <location>
        <position position="1"/>
    </location>
</feature>
<evidence type="ECO:0008006" key="3">
    <source>
        <dbReference type="Google" id="ProtNLM"/>
    </source>
</evidence>
<reference evidence="1 2" key="1">
    <citation type="submission" date="2014-04" db="EMBL/GenBank/DDBJ databases">
        <title>Evolutionary Origins and Diversification of the Mycorrhizal Mutualists.</title>
        <authorList>
            <consortium name="DOE Joint Genome Institute"/>
            <consortium name="Mycorrhizal Genomics Consortium"/>
            <person name="Kohler A."/>
            <person name="Kuo A."/>
            <person name="Nagy L.G."/>
            <person name="Floudas D."/>
            <person name="Copeland A."/>
            <person name="Barry K.W."/>
            <person name="Cichocki N."/>
            <person name="Veneault-Fourrey C."/>
            <person name="LaButti K."/>
            <person name="Lindquist E.A."/>
            <person name="Lipzen A."/>
            <person name="Lundell T."/>
            <person name="Morin E."/>
            <person name="Murat C."/>
            <person name="Riley R."/>
            <person name="Ohm R."/>
            <person name="Sun H."/>
            <person name="Tunlid A."/>
            <person name="Henrissat B."/>
            <person name="Grigoriev I.V."/>
            <person name="Hibbett D.S."/>
            <person name="Martin F."/>
        </authorList>
    </citation>
    <scope>NUCLEOTIDE SEQUENCE [LARGE SCALE GENOMIC DNA]</scope>
    <source>
        <strain evidence="1 2">FD-317 M1</strain>
    </source>
</reference>
<organism evidence="1 2">
    <name type="scientific">Collybiopsis luxurians FD-317 M1</name>
    <dbReference type="NCBI Taxonomy" id="944289"/>
    <lineage>
        <taxon>Eukaryota</taxon>
        <taxon>Fungi</taxon>
        <taxon>Dikarya</taxon>
        <taxon>Basidiomycota</taxon>
        <taxon>Agaricomycotina</taxon>
        <taxon>Agaricomycetes</taxon>
        <taxon>Agaricomycetidae</taxon>
        <taxon>Agaricales</taxon>
        <taxon>Marasmiineae</taxon>
        <taxon>Omphalotaceae</taxon>
        <taxon>Collybiopsis</taxon>
        <taxon>Collybiopsis luxurians</taxon>
    </lineage>
</organism>